<protein>
    <submittedName>
        <fullName evidence="2">Uncharacterized protein</fullName>
    </submittedName>
</protein>
<organism evidence="2 3">
    <name type="scientific">Tersicoccus phoenicis</name>
    <dbReference type="NCBI Taxonomy" id="554083"/>
    <lineage>
        <taxon>Bacteria</taxon>
        <taxon>Bacillati</taxon>
        <taxon>Actinomycetota</taxon>
        <taxon>Actinomycetes</taxon>
        <taxon>Micrococcales</taxon>
        <taxon>Micrococcaceae</taxon>
        <taxon>Tersicoccus</taxon>
    </lineage>
</organism>
<dbReference type="Proteomes" id="UP000187085">
    <property type="component" value="Unassembled WGS sequence"/>
</dbReference>
<keyword evidence="3" id="KW-1185">Reference proteome</keyword>
<evidence type="ECO:0000313" key="3">
    <source>
        <dbReference type="Proteomes" id="UP000187085"/>
    </source>
</evidence>
<sequence length="95" mass="9912">MLMGAQAKHLAEKRIAAKRTVGTRHPAEKPDATGRGVMKRPAVTRPAAEHAVMTVPAVKQAAVERPAVTCPPIITVPGLHCRPVRLAGPTTGPVG</sequence>
<dbReference type="AlphaFoldDB" id="A0A1R1L5Y8"/>
<gene>
    <name evidence="2" type="ORF">BKD30_15160</name>
</gene>
<name>A0A1R1L5Y8_9MICC</name>
<reference evidence="2 3" key="1">
    <citation type="submission" date="2016-12" db="EMBL/GenBank/DDBJ databases">
        <title>Draft genome of Tersicoccus phoenicis 1P05MA.</title>
        <authorList>
            <person name="Nakajima Y."/>
            <person name="Yoshizawa S."/>
            <person name="Nakamura K."/>
            <person name="Ogura Y."/>
            <person name="Hayashi T."/>
            <person name="Kogure K."/>
        </authorList>
    </citation>
    <scope>NUCLEOTIDE SEQUENCE [LARGE SCALE GENOMIC DNA]</scope>
    <source>
        <strain evidence="2 3">1p05MA</strain>
    </source>
</reference>
<feature type="region of interest" description="Disordered" evidence="1">
    <location>
        <begin position="1"/>
        <end position="40"/>
    </location>
</feature>
<dbReference type="EMBL" id="MRDE01000107">
    <property type="protein sequence ID" value="OMH22951.1"/>
    <property type="molecule type" value="Genomic_DNA"/>
</dbReference>
<proteinExistence type="predicted"/>
<evidence type="ECO:0000313" key="2">
    <source>
        <dbReference type="EMBL" id="OMH22951.1"/>
    </source>
</evidence>
<comment type="caution">
    <text evidence="2">The sequence shown here is derived from an EMBL/GenBank/DDBJ whole genome shotgun (WGS) entry which is preliminary data.</text>
</comment>
<evidence type="ECO:0000256" key="1">
    <source>
        <dbReference type="SAM" id="MobiDB-lite"/>
    </source>
</evidence>
<accession>A0A1R1L5Y8</accession>